<organism evidence="1 2">
    <name type="scientific">Letharia columbiana</name>
    <dbReference type="NCBI Taxonomy" id="112416"/>
    <lineage>
        <taxon>Eukaryota</taxon>
        <taxon>Fungi</taxon>
        <taxon>Dikarya</taxon>
        <taxon>Ascomycota</taxon>
        <taxon>Pezizomycotina</taxon>
        <taxon>Lecanoromycetes</taxon>
        <taxon>OSLEUM clade</taxon>
        <taxon>Lecanoromycetidae</taxon>
        <taxon>Lecanorales</taxon>
        <taxon>Lecanorineae</taxon>
        <taxon>Parmeliaceae</taxon>
        <taxon>Letharia</taxon>
    </lineage>
</organism>
<sequence length="269" mass="30271">MQNLPLRPGPATTSPPPDIEIWKAVPSDVTPMADLFLDKYGGDKATRLMYTTSEVWPTILDTIESYIDFEREVRFMIAMDIDTRIPVGLISVGVVPDGVHVDDYTGSELSVYANWAMRAERASARGEDPRRLTDARLGLSDVVDNRSRAGQDRYIGRSHLVLNTFAADLEGSTGQIYQSLLTWAINFAQIRNWPIWAQFPARHVGPLVRAGFVRVGGFSLDLDEFAPRRAGLGVEEYVQMVYRNPRGRSNVRMEDLRGHRSGRGRRESF</sequence>
<dbReference type="Proteomes" id="UP000578531">
    <property type="component" value="Unassembled WGS sequence"/>
</dbReference>
<accession>A0A8H6L997</accession>
<reference evidence="1 2" key="1">
    <citation type="journal article" date="2020" name="Genomics">
        <title>Complete, high-quality genomes from long-read metagenomic sequencing of two wolf lichen thalli reveals enigmatic genome architecture.</title>
        <authorList>
            <person name="McKenzie S.K."/>
            <person name="Walston R.F."/>
            <person name="Allen J.L."/>
        </authorList>
    </citation>
    <scope>NUCLEOTIDE SEQUENCE [LARGE SCALE GENOMIC DNA]</scope>
    <source>
        <strain evidence="1">WasteWater2</strain>
    </source>
</reference>
<evidence type="ECO:0000313" key="2">
    <source>
        <dbReference type="Proteomes" id="UP000578531"/>
    </source>
</evidence>
<dbReference type="RefSeq" id="XP_037169505.1">
    <property type="nucleotide sequence ID" value="XM_037303783.1"/>
</dbReference>
<comment type="caution">
    <text evidence="1">The sequence shown here is derived from an EMBL/GenBank/DDBJ whole genome shotgun (WGS) entry which is preliminary data.</text>
</comment>
<dbReference type="AlphaFoldDB" id="A0A8H6L997"/>
<proteinExistence type="predicted"/>
<keyword evidence="2" id="KW-1185">Reference proteome</keyword>
<dbReference type="EMBL" id="JACCJC010000004">
    <property type="protein sequence ID" value="KAF6240236.1"/>
    <property type="molecule type" value="Genomic_DNA"/>
</dbReference>
<gene>
    <name evidence="1" type="ORF">HO173_001847</name>
</gene>
<dbReference type="GeneID" id="59283521"/>
<protein>
    <recommendedName>
        <fullName evidence="3">N-acetyltransferase domain-containing protein</fullName>
    </recommendedName>
</protein>
<evidence type="ECO:0000313" key="1">
    <source>
        <dbReference type="EMBL" id="KAF6240236.1"/>
    </source>
</evidence>
<evidence type="ECO:0008006" key="3">
    <source>
        <dbReference type="Google" id="ProtNLM"/>
    </source>
</evidence>
<name>A0A8H6L997_9LECA</name>